<keyword evidence="2" id="KW-0812">Transmembrane</keyword>
<reference evidence="3 4" key="1">
    <citation type="submission" date="2021-03" db="EMBL/GenBank/DDBJ databases">
        <title>Enterococcal diversity collection.</title>
        <authorList>
            <person name="Gilmore M.S."/>
            <person name="Schwartzman J."/>
            <person name="Van Tyne D."/>
            <person name="Martin M."/>
            <person name="Earl A.M."/>
            <person name="Manson A.L."/>
            <person name="Straub T."/>
            <person name="Salamzade R."/>
            <person name="Saavedra J."/>
            <person name="Lebreton F."/>
            <person name="Prichula J."/>
            <person name="Schaufler K."/>
            <person name="Gaca A."/>
            <person name="Sgardioli B."/>
            <person name="Wagenaar J."/>
            <person name="Strong T."/>
        </authorList>
    </citation>
    <scope>NUCLEOTIDE SEQUENCE [LARGE SCALE GENOMIC DNA]</scope>
    <source>
        <strain evidence="3 4">669A</strain>
    </source>
</reference>
<accession>A0ABS3LEY6</accession>
<evidence type="ECO:0000256" key="1">
    <source>
        <dbReference type="SAM" id="MobiDB-lite"/>
    </source>
</evidence>
<keyword evidence="4" id="KW-1185">Reference proteome</keyword>
<keyword evidence="2" id="KW-1133">Transmembrane helix</keyword>
<dbReference type="RefSeq" id="WP_207675190.1">
    <property type="nucleotide sequence ID" value="NZ_JAFREM010000030.1"/>
</dbReference>
<keyword evidence="2" id="KW-0472">Membrane</keyword>
<evidence type="ECO:0000313" key="4">
    <source>
        <dbReference type="Proteomes" id="UP000664601"/>
    </source>
</evidence>
<evidence type="ECO:0008006" key="5">
    <source>
        <dbReference type="Google" id="ProtNLM"/>
    </source>
</evidence>
<protein>
    <recommendedName>
        <fullName evidence="5">Late competence protein ComGG</fullName>
    </recommendedName>
</protein>
<feature type="transmembrane region" description="Helical" evidence="2">
    <location>
        <begin position="6"/>
        <end position="29"/>
    </location>
</feature>
<organism evidence="3 4">
    <name type="scientific">Candidatus Enterococcus moelleringii</name>
    <dbReference type="NCBI Taxonomy" id="2815325"/>
    <lineage>
        <taxon>Bacteria</taxon>
        <taxon>Bacillati</taxon>
        <taxon>Bacillota</taxon>
        <taxon>Bacilli</taxon>
        <taxon>Lactobacillales</taxon>
        <taxon>Enterococcaceae</taxon>
        <taxon>Enterococcus</taxon>
    </lineage>
</organism>
<sequence length="121" mass="13927">MNKRGGILLSVLVVMFLFSFLVLQLLFTYHQTADFSKRTIQLYQAKIAKEEFLIEHDPLKESQGTWLFDKGELYFEKKPKNMVRLRVTINGKNYYFDEALKPEPASSSTKASAEASSNDQP</sequence>
<dbReference type="NCBIfam" id="NF041014">
    <property type="entry name" value="pilin_ComGG_2"/>
    <property type="match status" value="1"/>
</dbReference>
<dbReference type="InterPro" id="IPR047665">
    <property type="entry name" value="ComGG_streptococcus-type"/>
</dbReference>
<proteinExistence type="predicted"/>
<gene>
    <name evidence="3" type="ORF">JZO70_18625</name>
</gene>
<evidence type="ECO:0000313" key="3">
    <source>
        <dbReference type="EMBL" id="MBO1308198.1"/>
    </source>
</evidence>
<dbReference type="Proteomes" id="UP000664601">
    <property type="component" value="Unassembled WGS sequence"/>
</dbReference>
<evidence type="ECO:0000256" key="2">
    <source>
        <dbReference type="SAM" id="Phobius"/>
    </source>
</evidence>
<feature type="region of interest" description="Disordered" evidence="1">
    <location>
        <begin position="102"/>
        <end position="121"/>
    </location>
</feature>
<dbReference type="EMBL" id="JAFREM010000030">
    <property type="protein sequence ID" value="MBO1308198.1"/>
    <property type="molecule type" value="Genomic_DNA"/>
</dbReference>
<comment type="caution">
    <text evidence="3">The sequence shown here is derived from an EMBL/GenBank/DDBJ whole genome shotgun (WGS) entry which is preliminary data.</text>
</comment>
<name>A0ABS3LEY6_9ENTE</name>